<reference evidence="1" key="1">
    <citation type="submission" date="2019-08" db="EMBL/GenBank/DDBJ databases">
        <authorList>
            <person name="Kucharzyk K."/>
            <person name="Murdoch R.W."/>
            <person name="Higgins S."/>
            <person name="Loffler F."/>
        </authorList>
    </citation>
    <scope>NUCLEOTIDE SEQUENCE</scope>
</reference>
<gene>
    <name evidence="1" type="ORF">SDC9_133024</name>
</gene>
<protein>
    <submittedName>
        <fullName evidence="1">Uncharacterized protein</fullName>
    </submittedName>
</protein>
<accession>A0A645D9I5</accession>
<dbReference type="AlphaFoldDB" id="A0A645D9I5"/>
<comment type="caution">
    <text evidence="1">The sequence shown here is derived from an EMBL/GenBank/DDBJ whole genome shotgun (WGS) entry which is preliminary data.</text>
</comment>
<organism evidence="1">
    <name type="scientific">bioreactor metagenome</name>
    <dbReference type="NCBI Taxonomy" id="1076179"/>
    <lineage>
        <taxon>unclassified sequences</taxon>
        <taxon>metagenomes</taxon>
        <taxon>ecological metagenomes</taxon>
    </lineage>
</organism>
<dbReference type="EMBL" id="VSSQ01034105">
    <property type="protein sequence ID" value="MPM85941.1"/>
    <property type="molecule type" value="Genomic_DNA"/>
</dbReference>
<sequence length="121" mass="14504">MCIRKGLCRCGLIELVALSVVDKPFEYVIMSFDFYFPHYKEISTFLYRFVRDIYRRSNMTTIIIEENSLQAKQLIEYIKTLPYVTVIEEKKKSFREAADECNAITVDTFFDELDDRIRKRF</sequence>
<name>A0A645D9I5_9ZZZZ</name>
<proteinExistence type="predicted"/>
<evidence type="ECO:0000313" key="1">
    <source>
        <dbReference type="EMBL" id="MPM85941.1"/>
    </source>
</evidence>